<sequence length="110" mass="12506">MLQSLKLAFCAYLLVFSHSVSADDAELNRVAKKIKSQIEKSIKKSKAPLVGYCDVFIDLDYTQQAHAVVKKVSTLGDHELCKIAKRTIKQGNKYTYDVPERYIRIQITAR</sequence>
<dbReference type="AlphaFoldDB" id="A0A0Q0K021"/>
<accession>A0A0Q0K021</accession>
<dbReference type="OrthoDB" id="5906338at2"/>
<keyword evidence="1" id="KW-0732">Signal</keyword>
<evidence type="ECO:0000256" key="1">
    <source>
        <dbReference type="SAM" id="SignalP"/>
    </source>
</evidence>
<name>A0A0Q0K021_VIBMT</name>
<evidence type="ECO:0000313" key="3">
    <source>
        <dbReference type="Proteomes" id="UP000050491"/>
    </source>
</evidence>
<protein>
    <submittedName>
        <fullName evidence="2">Uncharacterized protein</fullName>
    </submittedName>
</protein>
<dbReference type="PATRIC" id="fig|1481663.10.peg.3150"/>
<proteinExistence type="predicted"/>
<dbReference type="RefSeq" id="WP_000941932.1">
    <property type="nucleotide sequence ID" value="NZ_ACZT01000023.1"/>
</dbReference>
<organism evidence="2 3">
    <name type="scientific">Vibrio metoecus</name>
    <dbReference type="NCBI Taxonomy" id="1481663"/>
    <lineage>
        <taxon>Bacteria</taxon>
        <taxon>Pseudomonadati</taxon>
        <taxon>Pseudomonadota</taxon>
        <taxon>Gammaproteobacteria</taxon>
        <taxon>Vibrionales</taxon>
        <taxon>Vibrionaceae</taxon>
        <taxon>Vibrio</taxon>
    </lineage>
</organism>
<comment type="caution">
    <text evidence="2">The sequence shown here is derived from an EMBL/GenBank/DDBJ whole genome shotgun (WGS) entry which is preliminary data.</text>
</comment>
<reference evidence="2 3" key="1">
    <citation type="journal article" date="2015" name="Genome Biol. Evol.">
        <title>The Dynamics of Genetic Interactions between Vibrio metoecus and Vibrio cholerae, Two Close Relatives Co-Occurring in the Environment.</title>
        <authorList>
            <person name="Orata F.D."/>
            <person name="Kirchberger P.C."/>
            <person name="Meheust R."/>
            <person name="Barlow E.J."/>
            <person name="Tarr C.L."/>
            <person name="Boucher Y."/>
        </authorList>
    </citation>
    <scope>NUCLEOTIDE SEQUENCE [LARGE SCALE GENOMIC DNA]</scope>
    <source>
        <strain evidence="2 3">YB5B04</strain>
    </source>
</reference>
<feature type="signal peptide" evidence="1">
    <location>
        <begin position="1"/>
        <end position="22"/>
    </location>
</feature>
<feature type="chain" id="PRO_5006182062" evidence="1">
    <location>
        <begin position="23"/>
        <end position="110"/>
    </location>
</feature>
<evidence type="ECO:0000313" key="2">
    <source>
        <dbReference type="EMBL" id="KQB03362.1"/>
    </source>
</evidence>
<dbReference type="EMBL" id="LBGP01000007">
    <property type="protein sequence ID" value="KQB03362.1"/>
    <property type="molecule type" value="Genomic_DNA"/>
</dbReference>
<gene>
    <name evidence="2" type="ORF">XV92_04635</name>
</gene>
<dbReference type="GeneID" id="94013805"/>
<dbReference type="Proteomes" id="UP000050491">
    <property type="component" value="Unassembled WGS sequence"/>
</dbReference>